<dbReference type="GO" id="GO:0072562">
    <property type="term" value="C:blood microparticle"/>
    <property type="evidence" value="ECO:0007669"/>
    <property type="project" value="TreeGrafter"/>
</dbReference>
<keyword evidence="4" id="KW-1015">Disulfide bond</keyword>
<dbReference type="STRING" id="109280.ENSHCOP00000008303"/>
<proteinExistence type="predicted"/>
<dbReference type="InterPro" id="IPR027358">
    <property type="entry name" value="Kininogen-type_cystatin_dom"/>
</dbReference>
<evidence type="ECO:0000259" key="7">
    <source>
        <dbReference type="PROSITE" id="PS51647"/>
    </source>
</evidence>
<dbReference type="Ensembl" id="ENSHCOT00000000524.1">
    <property type="protein sequence ID" value="ENSHCOP00000008303.1"/>
    <property type="gene ID" value="ENSHCOG00000010526.1"/>
</dbReference>
<feature type="signal peptide" evidence="6">
    <location>
        <begin position="1"/>
        <end position="18"/>
    </location>
</feature>
<dbReference type="Gene3D" id="3.10.450.10">
    <property type="match status" value="2"/>
</dbReference>
<reference evidence="8" key="1">
    <citation type="submission" date="2025-08" db="UniProtKB">
        <authorList>
            <consortium name="Ensembl"/>
        </authorList>
    </citation>
    <scope>IDENTIFICATION</scope>
</reference>
<evidence type="ECO:0000256" key="4">
    <source>
        <dbReference type="ARBA" id="ARBA00023157"/>
    </source>
</evidence>
<evidence type="ECO:0000256" key="2">
    <source>
        <dbReference type="ARBA" id="ARBA00022704"/>
    </source>
</evidence>
<dbReference type="Pfam" id="PF00666">
    <property type="entry name" value="Cathelicidins"/>
    <property type="match status" value="1"/>
</dbReference>
<dbReference type="GO" id="GO:0007204">
    <property type="term" value="P:positive regulation of cytosolic calcium ion concentration"/>
    <property type="evidence" value="ECO:0007669"/>
    <property type="project" value="TreeGrafter"/>
</dbReference>
<dbReference type="InterPro" id="IPR046350">
    <property type="entry name" value="Cystatin_sf"/>
</dbReference>
<dbReference type="PANTHER" id="PTHR13814">
    <property type="entry name" value="FETUIN"/>
    <property type="match status" value="1"/>
</dbReference>
<dbReference type="FunFam" id="3.10.450.10:FF:000002">
    <property type="entry name" value="Kininogen 1"/>
    <property type="match status" value="1"/>
</dbReference>
<dbReference type="InterPro" id="IPR000010">
    <property type="entry name" value="Cystatin_dom"/>
</dbReference>
<dbReference type="CDD" id="cd00042">
    <property type="entry name" value="CY"/>
    <property type="match status" value="1"/>
</dbReference>
<feature type="domain" description="Cystatin kininogen-type" evidence="7">
    <location>
        <begin position="149"/>
        <end position="254"/>
    </location>
</feature>
<evidence type="ECO:0000256" key="1">
    <source>
        <dbReference type="ARBA" id="ARBA00022690"/>
    </source>
</evidence>
<keyword evidence="9" id="KW-1185">Reference proteome</keyword>
<evidence type="ECO:0000256" key="5">
    <source>
        <dbReference type="ARBA" id="ARBA00023180"/>
    </source>
</evidence>
<dbReference type="SUPFAM" id="SSF54403">
    <property type="entry name" value="Cystatin/monellin"/>
    <property type="match status" value="2"/>
</dbReference>
<dbReference type="PROSITE" id="PS51647">
    <property type="entry name" value="CYSTATIN_KININOGEN"/>
    <property type="match status" value="1"/>
</dbReference>
<dbReference type="PANTHER" id="PTHR13814:SF12">
    <property type="entry name" value="KININOGEN-1"/>
    <property type="match status" value="1"/>
</dbReference>
<keyword evidence="1" id="KW-0646">Protease inhibitor</keyword>
<dbReference type="SMART" id="SM00043">
    <property type="entry name" value="CY"/>
    <property type="match status" value="1"/>
</dbReference>
<dbReference type="GO" id="GO:0004869">
    <property type="term" value="F:cysteine-type endopeptidase inhibitor activity"/>
    <property type="evidence" value="ECO:0007669"/>
    <property type="project" value="UniProtKB-KW"/>
</dbReference>
<name>A0A3Q2XTM8_HIPCM</name>
<keyword evidence="2" id="KW-0789">Thiol protease inhibitor</keyword>
<accession>A0A3Q2XTM8</accession>
<protein>
    <submittedName>
        <fullName evidence="8">Kininogen-like</fullName>
    </submittedName>
</protein>
<sequence length="407" mass="45612">MRSGVALTTLVLLGLVCSQDVLPGVHIFCDDPSVEKAVASALHIFNDRQSTSYKLALYQILTATKSENGSESFYSLHFSSRFTDCPAGSPRPHTDCNYDPYGRQVPLSCNATVVMTETEAHTKQVHCLLDDHIVPERASCLGCPMEIDENSEDIKVPLSFSISKYNSISNSTHLFSLNNIGRATRQVVAGFRFKLQFDMKKTTCAKAEHSELSDLCVHDDEATEFVHCHSTVDVAPWRHVPPQASIDCADGPLPPQPFSRRLPPGWTPFRDAVKEDPVPASIPACPLFPIMCDHKTLPAKHLNRNTLKHFFFHLQPFGRRLPPGWTPFRDAMREDPVPTSLPLPPGMAQLRLPHLGLCVMKTFWRERLTEGRRMIPNHLLISSCSAKISTCHNEDFKREIERGFDSN</sequence>
<dbReference type="GO" id="GO:0030195">
    <property type="term" value="P:negative regulation of blood coagulation"/>
    <property type="evidence" value="ECO:0007669"/>
    <property type="project" value="TreeGrafter"/>
</dbReference>
<keyword evidence="3 6" id="KW-0732">Signal</keyword>
<dbReference type="InterPro" id="IPR050735">
    <property type="entry name" value="Kininogen_Fetuin_HRG"/>
</dbReference>
<keyword evidence="5" id="KW-0325">Glycoprotein</keyword>
<evidence type="ECO:0000313" key="8">
    <source>
        <dbReference type="Ensembl" id="ENSHCOP00000008303.1"/>
    </source>
</evidence>
<evidence type="ECO:0000313" key="9">
    <source>
        <dbReference type="Proteomes" id="UP000264820"/>
    </source>
</evidence>
<dbReference type="AlphaFoldDB" id="A0A3Q2XTM8"/>
<evidence type="ECO:0000256" key="6">
    <source>
        <dbReference type="SAM" id="SignalP"/>
    </source>
</evidence>
<dbReference type="GeneTree" id="ENSGT00950000182930"/>
<reference evidence="8" key="2">
    <citation type="submission" date="2025-09" db="UniProtKB">
        <authorList>
            <consortium name="Ensembl"/>
        </authorList>
    </citation>
    <scope>IDENTIFICATION</scope>
</reference>
<dbReference type="Pfam" id="PF00031">
    <property type="entry name" value="Cystatin"/>
    <property type="match status" value="1"/>
</dbReference>
<dbReference type="Proteomes" id="UP000264820">
    <property type="component" value="Unplaced"/>
</dbReference>
<organism evidence="8 9">
    <name type="scientific">Hippocampus comes</name>
    <name type="common">Tiger tail seahorse</name>
    <dbReference type="NCBI Taxonomy" id="109280"/>
    <lineage>
        <taxon>Eukaryota</taxon>
        <taxon>Metazoa</taxon>
        <taxon>Chordata</taxon>
        <taxon>Craniata</taxon>
        <taxon>Vertebrata</taxon>
        <taxon>Euteleostomi</taxon>
        <taxon>Actinopterygii</taxon>
        <taxon>Neopterygii</taxon>
        <taxon>Teleostei</taxon>
        <taxon>Neoteleostei</taxon>
        <taxon>Acanthomorphata</taxon>
        <taxon>Syngnathiaria</taxon>
        <taxon>Syngnathiformes</taxon>
        <taxon>Syngnathoidei</taxon>
        <taxon>Syngnathidae</taxon>
        <taxon>Hippocampus</taxon>
    </lineage>
</organism>
<evidence type="ECO:0000256" key="3">
    <source>
        <dbReference type="ARBA" id="ARBA00022729"/>
    </source>
</evidence>
<feature type="chain" id="PRO_5018769792" evidence="6">
    <location>
        <begin position="19"/>
        <end position="407"/>
    </location>
</feature>